<dbReference type="PANTHER" id="PTHR33376:SF4">
    <property type="entry name" value="SIALIC ACID-BINDING PERIPLASMIC PROTEIN SIAP"/>
    <property type="match status" value="1"/>
</dbReference>
<evidence type="ECO:0000313" key="4">
    <source>
        <dbReference type="Proteomes" id="UP000269692"/>
    </source>
</evidence>
<dbReference type="OrthoDB" id="9799287at2"/>
<dbReference type="CDD" id="cd13602">
    <property type="entry name" value="PBP2_TRAP_BpDctp6_7"/>
    <property type="match status" value="1"/>
</dbReference>
<dbReference type="EMBL" id="RCTF01000021">
    <property type="protein sequence ID" value="RLP74044.1"/>
    <property type="molecule type" value="Genomic_DNA"/>
</dbReference>
<evidence type="ECO:0000256" key="2">
    <source>
        <dbReference type="SAM" id="SignalP"/>
    </source>
</evidence>
<dbReference type="Proteomes" id="UP000269692">
    <property type="component" value="Unassembled WGS sequence"/>
</dbReference>
<dbReference type="InterPro" id="IPR018389">
    <property type="entry name" value="DctP_fam"/>
</dbReference>
<feature type="chain" id="PRO_5018277362" evidence="2">
    <location>
        <begin position="31"/>
        <end position="366"/>
    </location>
</feature>
<accession>A0A3L7A1T0</accession>
<comment type="caution">
    <text evidence="3">The sequence shown here is derived from an EMBL/GenBank/DDBJ whole genome shotgun (WGS) entry which is preliminary data.</text>
</comment>
<dbReference type="PANTHER" id="PTHR33376">
    <property type="match status" value="1"/>
</dbReference>
<dbReference type="InterPro" id="IPR038404">
    <property type="entry name" value="TRAP_DctP_sf"/>
</dbReference>
<gene>
    <name evidence="3" type="ORF">D9R14_19905</name>
</gene>
<protein>
    <submittedName>
        <fullName evidence="3">ABC transporter substrate-binding protein</fullName>
    </submittedName>
</protein>
<organism evidence="3 4">
    <name type="scientific">Xanthobacter tagetidis</name>
    <dbReference type="NCBI Taxonomy" id="60216"/>
    <lineage>
        <taxon>Bacteria</taxon>
        <taxon>Pseudomonadati</taxon>
        <taxon>Pseudomonadota</taxon>
        <taxon>Alphaproteobacteria</taxon>
        <taxon>Hyphomicrobiales</taxon>
        <taxon>Xanthobacteraceae</taxon>
        <taxon>Xanthobacter</taxon>
    </lineage>
</organism>
<keyword evidence="1 2" id="KW-0732">Signal</keyword>
<reference evidence="3 4" key="1">
    <citation type="submission" date="2018-10" db="EMBL/GenBank/DDBJ databases">
        <title>Xanthobacter tagetidis genome sequencing and assembly.</title>
        <authorList>
            <person name="Maclea K.S."/>
            <person name="Goen A.E."/>
            <person name="Fatima S.A."/>
        </authorList>
    </citation>
    <scope>NUCLEOTIDE SEQUENCE [LARGE SCALE GENOMIC DNA]</scope>
    <source>
        <strain evidence="3 4">ATCC 700314</strain>
    </source>
</reference>
<proteinExistence type="predicted"/>
<dbReference type="Gene3D" id="3.40.190.170">
    <property type="entry name" value="Bacterial extracellular solute-binding protein, family 7"/>
    <property type="match status" value="1"/>
</dbReference>
<dbReference type="AlphaFoldDB" id="A0A3L7A1T0"/>
<dbReference type="Pfam" id="PF03480">
    <property type="entry name" value="DctP"/>
    <property type="match status" value="1"/>
</dbReference>
<dbReference type="GO" id="GO:0055085">
    <property type="term" value="P:transmembrane transport"/>
    <property type="evidence" value="ECO:0007669"/>
    <property type="project" value="InterPro"/>
</dbReference>
<keyword evidence="4" id="KW-1185">Reference proteome</keyword>
<evidence type="ECO:0000313" key="3">
    <source>
        <dbReference type="EMBL" id="RLP74044.1"/>
    </source>
</evidence>
<name>A0A3L7A1T0_9HYPH</name>
<feature type="signal peptide" evidence="2">
    <location>
        <begin position="1"/>
        <end position="30"/>
    </location>
</feature>
<dbReference type="RefSeq" id="WP_121625103.1">
    <property type="nucleotide sequence ID" value="NZ_JACIIW010000003.1"/>
</dbReference>
<evidence type="ECO:0000256" key="1">
    <source>
        <dbReference type="ARBA" id="ARBA00022729"/>
    </source>
</evidence>
<sequence>MPFRDYKPRRVAARRAWVVAAVALAWTALAGTLAHGQPAPADTVRLQIVGGLARVTQFTDFEQPFWKKEITERSGGRIVADITPLDGGGLRGQEMLQLMRLGVVPFGSALLAVVAGDEPELNAVDLPVLSPDMPTLRRTVEAYRGHLATVLRERYDIELLGIYVYPAQVLFCKAPFSSLDDMRGRRIRTSSVGQSSLMTALGAIPVVLPFAETVQALRDNVVDCAVTGTLSGYEIGLPDVTSHVHGMAISWGLSFFGANISAWQALPEDLRQIIRTGVAQLEQRIWAQADIDTGRGIACNTGAATCGDPPARPMTLVPASPADEARRHRLIEEFVLPQWVDRCGAACAAAWNAYLAKVHSVRVKSE</sequence>
<dbReference type="NCBIfam" id="NF037995">
    <property type="entry name" value="TRAP_S1"/>
    <property type="match status" value="1"/>
</dbReference>